<reference evidence="1" key="1">
    <citation type="submission" date="2018-10" db="EMBL/GenBank/DDBJ databases">
        <title>Chromosomal inversion in Lactococcus lactis subsp. lactis bv. diacetylactis S50.</title>
        <authorList>
            <person name="Kojic M."/>
            <person name="Jovcic B."/>
        </authorList>
    </citation>
    <scope>NUCLEOTIDE SEQUENCE</scope>
    <source>
        <strain evidence="1">S50</strain>
    </source>
</reference>
<dbReference type="AlphaFoldDB" id="A0A8B3F2C0"/>
<dbReference type="EMBL" id="RBVM01000001">
    <property type="protein sequence ID" value="RKO38919.1"/>
    <property type="molecule type" value="Genomic_DNA"/>
</dbReference>
<accession>A0A8B3F2C0</accession>
<dbReference type="RefSeq" id="WP_023349202.1">
    <property type="nucleotide sequence ID" value="NZ_CP020604.1"/>
</dbReference>
<comment type="caution">
    <text evidence="1">The sequence shown here is derived from an EMBL/GenBank/DDBJ whole genome shotgun (WGS) entry which is preliminary data.</text>
</comment>
<evidence type="ECO:0000313" key="1">
    <source>
        <dbReference type="EMBL" id="RKO38919.1"/>
    </source>
</evidence>
<sequence length="165" mass="19127">MVKSKYETHVMPYFDDIFFWRSHDWDLVAIAAELGIAKSTFLKYKKEHSDLSDLLKKAEKAKPRYIAIKAESALRDKLQDREVEEVQQEQWVDKNGVITKKHIKKIKKIIPADTTAIIFALKNTDSERWNDRSQVEVSGNVSMSNPYENLTEEELRRLANGIDGT</sequence>
<organism evidence="1">
    <name type="scientific">Lactococcus lactis subsp. lactis bv. diacetylactis</name>
    <dbReference type="NCBI Taxonomy" id="44688"/>
    <lineage>
        <taxon>Bacteria</taxon>
        <taxon>Bacillati</taxon>
        <taxon>Bacillota</taxon>
        <taxon>Bacilli</taxon>
        <taxon>Lactobacillales</taxon>
        <taxon>Streptococcaceae</taxon>
        <taxon>Lactococcus</taxon>
    </lineage>
</organism>
<name>A0A8B3F2C0_LACLL</name>
<proteinExistence type="predicted"/>
<gene>
    <name evidence="1" type="ORF">D8K17_11745</name>
</gene>
<protein>
    <submittedName>
        <fullName evidence="1">Uncharacterized protein</fullName>
    </submittedName>
</protein>